<dbReference type="KEGG" id="stac:ABII15_35090"/>
<name>A0AAU8J2X9_9ACTN</name>
<dbReference type="GO" id="GO:0004177">
    <property type="term" value="F:aminopeptidase activity"/>
    <property type="evidence" value="ECO:0007669"/>
    <property type="project" value="TreeGrafter"/>
</dbReference>
<evidence type="ECO:0000256" key="1">
    <source>
        <dbReference type="ARBA" id="ARBA00007068"/>
    </source>
</evidence>
<protein>
    <submittedName>
        <fullName evidence="3">P1 family peptidase</fullName>
    </submittedName>
</protein>
<sequence>MTQHPGRTTGPRPRPRDLGIAPGVLPPGPANSLTDVPGVRVGHVTLAHDDAELPVRTGVTVVVPAPGSVFRDKPAAGLEVVNGFGKAAGLSQIAELGVLETPLALTNTLGVGAAFEGLVRHALDGHPEIGTTTGTVNPAVFECNDGWLNDIRGLHVRPRHVRAALDAATDAPVAEGAVGAGTGMVSFGWKAGIGSSSRRVDAGDGIRWTVGALVLANFGSAADLTVTGVPVGRALTPEHAVEQEEFARGAGSCVVLLATDAPADARQLRRVARRSTVGLARTGGIVQHGSGEYALAWSTAQRTPHTPRGPVRAASAVAEHGPLMDLLFRAAAEATEEAVLASLFAAHPVTGVRGHHAPALPTEQVARLVHGPAR</sequence>
<dbReference type="Gene3D" id="3.60.70.12">
    <property type="entry name" value="L-amino peptidase D-ALA esterase/amidase"/>
    <property type="match status" value="1"/>
</dbReference>
<reference evidence="3" key="1">
    <citation type="submission" date="2024-06" db="EMBL/GenBank/DDBJ databases">
        <title>Streptomyces sp. strain HUAS MG91 genome sequences.</title>
        <authorList>
            <person name="Mo P."/>
        </authorList>
    </citation>
    <scope>NUCLEOTIDE SEQUENCE</scope>
    <source>
        <strain evidence="3">HUAS MG91</strain>
    </source>
</reference>
<feature type="region of interest" description="Disordered" evidence="2">
    <location>
        <begin position="1"/>
        <end position="32"/>
    </location>
</feature>
<evidence type="ECO:0000313" key="3">
    <source>
        <dbReference type="EMBL" id="XCJ74877.1"/>
    </source>
</evidence>
<dbReference type="EMBL" id="CP159534">
    <property type="protein sequence ID" value="XCJ74877.1"/>
    <property type="molecule type" value="Genomic_DNA"/>
</dbReference>
<dbReference type="AlphaFoldDB" id="A0AAU8J2X9"/>
<dbReference type="RefSeq" id="WP_353946313.1">
    <property type="nucleotide sequence ID" value="NZ_CP159534.1"/>
</dbReference>
<dbReference type="InterPro" id="IPR016117">
    <property type="entry name" value="ArgJ-like_dom_sf"/>
</dbReference>
<comment type="similarity">
    <text evidence="1">Belongs to the peptidase S58 family.</text>
</comment>
<dbReference type="CDD" id="cd02253">
    <property type="entry name" value="DmpA"/>
    <property type="match status" value="1"/>
</dbReference>
<proteinExistence type="inferred from homology"/>
<dbReference type="InterPro" id="IPR005321">
    <property type="entry name" value="Peptidase_S58_DmpA"/>
</dbReference>
<evidence type="ECO:0000256" key="2">
    <source>
        <dbReference type="SAM" id="MobiDB-lite"/>
    </source>
</evidence>
<dbReference type="PANTHER" id="PTHR36512:SF3">
    <property type="entry name" value="BLR5678 PROTEIN"/>
    <property type="match status" value="1"/>
</dbReference>
<dbReference type="Pfam" id="PF03576">
    <property type="entry name" value="Peptidase_S58"/>
    <property type="match status" value="1"/>
</dbReference>
<gene>
    <name evidence="3" type="ORF">ABII15_35090</name>
</gene>
<dbReference type="PANTHER" id="PTHR36512">
    <property type="entry name" value="D-AMINOPEPTIDASE"/>
    <property type="match status" value="1"/>
</dbReference>
<dbReference type="SUPFAM" id="SSF56266">
    <property type="entry name" value="DmpA/ArgJ-like"/>
    <property type="match status" value="1"/>
</dbReference>
<organism evidence="3">
    <name type="scientific">Streptomyces tabacisoli</name>
    <dbReference type="NCBI Taxonomy" id="3156398"/>
    <lineage>
        <taxon>Bacteria</taxon>
        <taxon>Bacillati</taxon>
        <taxon>Actinomycetota</taxon>
        <taxon>Actinomycetes</taxon>
        <taxon>Kitasatosporales</taxon>
        <taxon>Streptomycetaceae</taxon>
        <taxon>Streptomyces</taxon>
    </lineage>
</organism>
<accession>A0AAU8J2X9</accession>
<feature type="compositionally biased region" description="Low complexity" evidence="2">
    <location>
        <begin position="1"/>
        <end position="11"/>
    </location>
</feature>